<dbReference type="EMBL" id="JAQQXQ010000004">
    <property type="protein sequence ID" value="MDC8754248.1"/>
    <property type="molecule type" value="Genomic_DNA"/>
</dbReference>
<comment type="caution">
    <text evidence="2">The sequence shown here is derived from an EMBL/GenBank/DDBJ whole genome shotgun (WGS) entry which is preliminary data.</text>
</comment>
<keyword evidence="1" id="KW-0732">Signal</keyword>
<sequence>MSLTAFALAVAAATASPAAAPAAQLQTAPGGDLAAQTLAAGREDEALAVLQRAAAADPHDPAVLINLGIAYAHKGDEAKAQAAFEAALNCHEVVELDTADGSATDSRRLARKALRMLARGEFRPADMRGEQLTYRD</sequence>
<protein>
    <submittedName>
        <fullName evidence="2">Tetratricopeptide repeat protein</fullName>
    </submittedName>
</protein>
<dbReference type="SUPFAM" id="SSF48452">
    <property type="entry name" value="TPR-like"/>
    <property type="match status" value="1"/>
</dbReference>
<gene>
    <name evidence="2" type="ORF">OIK40_06280</name>
</gene>
<organism evidence="2 3">
    <name type="scientific">Erythrobacter fulvus</name>
    <dbReference type="NCBI Taxonomy" id="2987523"/>
    <lineage>
        <taxon>Bacteria</taxon>
        <taxon>Pseudomonadati</taxon>
        <taxon>Pseudomonadota</taxon>
        <taxon>Alphaproteobacteria</taxon>
        <taxon>Sphingomonadales</taxon>
        <taxon>Erythrobacteraceae</taxon>
        <taxon>Erythrobacter/Porphyrobacter group</taxon>
        <taxon>Erythrobacter</taxon>
    </lineage>
</organism>
<keyword evidence="3" id="KW-1185">Reference proteome</keyword>
<dbReference type="Pfam" id="PF14559">
    <property type="entry name" value="TPR_19"/>
    <property type="match status" value="1"/>
</dbReference>
<name>A0ABT5JNN9_9SPHN</name>
<feature type="chain" id="PRO_5046350862" evidence="1">
    <location>
        <begin position="23"/>
        <end position="136"/>
    </location>
</feature>
<evidence type="ECO:0000256" key="1">
    <source>
        <dbReference type="SAM" id="SignalP"/>
    </source>
</evidence>
<reference evidence="2 3" key="1">
    <citation type="submission" date="2022-10" db="EMBL/GenBank/DDBJ databases">
        <title>Erythrobacter sp. sf7 Genome sequencing.</title>
        <authorList>
            <person name="Park S."/>
        </authorList>
    </citation>
    <scope>NUCLEOTIDE SEQUENCE [LARGE SCALE GENOMIC DNA]</scope>
    <source>
        <strain evidence="3">sf7</strain>
    </source>
</reference>
<proteinExistence type="predicted"/>
<dbReference type="InterPro" id="IPR011990">
    <property type="entry name" value="TPR-like_helical_dom_sf"/>
</dbReference>
<dbReference type="Gene3D" id="1.25.40.10">
    <property type="entry name" value="Tetratricopeptide repeat domain"/>
    <property type="match status" value="1"/>
</dbReference>
<dbReference type="Proteomes" id="UP001216558">
    <property type="component" value="Unassembled WGS sequence"/>
</dbReference>
<dbReference type="RefSeq" id="WP_273677097.1">
    <property type="nucleotide sequence ID" value="NZ_JAQQXQ010000004.1"/>
</dbReference>
<evidence type="ECO:0000313" key="2">
    <source>
        <dbReference type="EMBL" id="MDC8754248.1"/>
    </source>
</evidence>
<evidence type="ECO:0000313" key="3">
    <source>
        <dbReference type="Proteomes" id="UP001216558"/>
    </source>
</evidence>
<accession>A0ABT5JNN9</accession>
<feature type="signal peptide" evidence="1">
    <location>
        <begin position="1"/>
        <end position="22"/>
    </location>
</feature>